<name>A0ACB5T4K7_AMBMO</name>
<keyword evidence="2" id="KW-1185">Reference proteome</keyword>
<proteinExistence type="predicted"/>
<dbReference type="Proteomes" id="UP001165064">
    <property type="component" value="Unassembled WGS sequence"/>
</dbReference>
<organism evidence="1 2">
    <name type="scientific">Ambrosiozyma monospora</name>
    <name type="common">Yeast</name>
    <name type="synonym">Endomycopsis monosporus</name>
    <dbReference type="NCBI Taxonomy" id="43982"/>
    <lineage>
        <taxon>Eukaryota</taxon>
        <taxon>Fungi</taxon>
        <taxon>Dikarya</taxon>
        <taxon>Ascomycota</taxon>
        <taxon>Saccharomycotina</taxon>
        <taxon>Pichiomycetes</taxon>
        <taxon>Pichiales</taxon>
        <taxon>Pichiaceae</taxon>
        <taxon>Ambrosiozyma</taxon>
    </lineage>
</organism>
<dbReference type="EMBL" id="BSXS01003554">
    <property type="protein sequence ID" value="GME81508.1"/>
    <property type="molecule type" value="Genomic_DNA"/>
</dbReference>
<sequence>MTVSKYKDSSSTPVASPSPSSPLPPPSDQLYKQAGALGVYSHYLLQNNPNNTVRLRSPLRSSNHSPSISESTIKQLRFNSNSPTPTPTKSNSSSNSAHTPINMPSLIPVQPTPSQPCSPELISNRAKTPLSSTSGFTTSNSTLLDEKAQLRLLSPRPAENEKEKQSLTQRIVVKSGNGSEKLASLVNSNASNLKLPKNFDVTFNTIKLLGGKDKLGKVVQYTLKILFIYSSKLRNSSYLSNYTSKDFIKTLSAVVTTAADPTSTAATSKQQPSSNLINLLLKILNNPKSFSVFLLSQFESRFAGLVSCLSIYRQMLRAGTIPFRLINLFKKLQSTISVLTNSKITTLAKSQLLKKQWWNIGTLDFAASLYYAWFDESLLMFKFGVLDKVNFANYYQKSVFHESFSWYLCILIELKQKIDKLRIVKAKEQSVLLGHEVKHKAKKLAAGLKSSEAQAGTTTVKSFQKWIMMKN</sequence>
<gene>
    <name evidence="1" type="ORF">Amon02_000498800</name>
</gene>
<accession>A0ACB5T4K7</accession>
<evidence type="ECO:0000313" key="1">
    <source>
        <dbReference type="EMBL" id="GME81508.1"/>
    </source>
</evidence>
<protein>
    <submittedName>
        <fullName evidence="1">Unnamed protein product</fullName>
    </submittedName>
</protein>
<evidence type="ECO:0000313" key="2">
    <source>
        <dbReference type="Proteomes" id="UP001165064"/>
    </source>
</evidence>
<comment type="caution">
    <text evidence="1">The sequence shown here is derived from an EMBL/GenBank/DDBJ whole genome shotgun (WGS) entry which is preliminary data.</text>
</comment>
<reference evidence="1" key="1">
    <citation type="submission" date="2023-04" db="EMBL/GenBank/DDBJ databases">
        <title>Ambrosiozyma monospora NBRC 10751.</title>
        <authorList>
            <person name="Ichikawa N."/>
            <person name="Sato H."/>
            <person name="Tonouchi N."/>
        </authorList>
    </citation>
    <scope>NUCLEOTIDE SEQUENCE</scope>
    <source>
        <strain evidence="1">NBRC 10751</strain>
    </source>
</reference>